<protein>
    <submittedName>
        <fullName evidence="2">MGLL protein</fullName>
    </submittedName>
</protein>
<dbReference type="OrthoDB" id="437543at2759"/>
<proteinExistence type="predicted"/>
<evidence type="ECO:0000256" key="1">
    <source>
        <dbReference type="SAM" id="Phobius"/>
    </source>
</evidence>
<keyword evidence="1" id="KW-0812">Transmembrane</keyword>
<keyword evidence="1" id="KW-0472">Membrane</keyword>
<keyword evidence="3" id="KW-1185">Reference proteome</keyword>
<feature type="transmembrane region" description="Helical" evidence="1">
    <location>
        <begin position="435"/>
        <end position="455"/>
    </location>
</feature>
<feature type="transmembrane region" description="Helical" evidence="1">
    <location>
        <begin position="46"/>
        <end position="68"/>
    </location>
</feature>
<comment type="caution">
    <text evidence="2">The sequence shown here is derived from an EMBL/GenBank/DDBJ whole genome shotgun (WGS) entry which is preliminary data.</text>
</comment>
<sequence length="472" mass="52181">MDVVPAAVQWGAPARTAPEVNLIFLLGHVGLVSSPLWALACGEIGVYVLVAIESIFLLMGAYAILAALRMAWILRGRRQIASCSQGSRSSEDCEAGCQDSCKASWQHLVCVPIYKESDEMVLATVTRLNLSTAAPRMRVVFAMEEATDRTEERFDLYKSCLSNVPEVCFYVHPAGASKGEIRGLCSNLAYALSQDVTALLQRGDGSLETISKYEYNRFYFRIPIPCVLTKLDSQVHLPPNYFEDLELLSCQATTSEAVVWQPLPVSLLNREQSYGPSRALTSMRTFCYPTLFGLDVMVVTCYSLPLLQYVKMGYHHPGYMGEDMMMLAQAAVCHRRARVVMLPVLVAVAPPIDSTLCGSMMEANRQGVRWAAQTAEVAEFSWRFRAKGTSCRSLWGLLKYWLVRIALINGLGLFSLSLAVATAAFATSFPHDQALLLQILDKLLQLVIVLLLFVIPCYEQYLASLSPDPGPC</sequence>
<dbReference type="Proteomes" id="UP000601435">
    <property type="component" value="Unassembled WGS sequence"/>
</dbReference>
<feature type="transmembrane region" description="Helical" evidence="1">
    <location>
        <begin position="401"/>
        <end position="429"/>
    </location>
</feature>
<gene>
    <name evidence="2" type="primary">MGLL</name>
    <name evidence="2" type="ORF">SNEC2469_LOCUS15768</name>
</gene>
<keyword evidence="1" id="KW-1133">Transmembrane helix</keyword>
<dbReference type="AlphaFoldDB" id="A0A812U1H8"/>
<dbReference type="EMBL" id="CAJNJA010025683">
    <property type="protein sequence ID" value="CAE7547224.1"/>
    <property type="molecule type" value="Genomic_DNA"/>
</dbReference>
<feature type="transmembrane region" description="Helical" evidence="1">
    <location>
        <begin position="20"/>
        <end position="40"/>
    </location>
</feature>
<reference evidence="2" key="1">
    <citation type="submission" date="2021-02" db="EMBL/GenBank/DDBJ databases">
        <authorList>
            <person name="Dougan E. K."/>
            <person name="Rhodes N."/>
            <person name="Thang M."/>
            <person name="Chan C."/>
        </authorList>
    </citation>
    <scope>NUCLEOTIDE SEQUENCE</scope>
</reference>
<dbReference type="PANTHER" id="PTHR36851:SF1">
    <property type="entry name" value="GLYCO_TRANS_2-LIKE DOMAIN-CONTAINING PROTEIN"/>
    <property type="match status" value="1"/>
</dbReference>
<evidence type="ECO:0000313" key="2">
    <source>
        <dbReference type="EMBL" id="CAE7547224.1"/>
    </source>
</evidence>
<accession>A0A812U1H8</accession>
<organism evidence="2 3">
    <name type="scientific">Symbiodinium necroappetens</name>
    <dbReference type="NCBI Taxonomy" id="1628268"/>
    <lineage>
        <taxon>Eukaryota</taxon>
        <taxon>Sar</taxon>
        <taxon>Alveolata</taxon>
        <taxon>Dinophyceae</taxon>
        <taxon>Suessiales</taxon>
        <taxon>Symbiodiniaceae</taxon>
        <taxon>Symbiodinium</taxon>
    </lineage>
</organism>
<dbReference type="PANTHER" id="PTHR36851">
    <property type="entry name" value="UNNAMED PRODUCT"/>
    <property type="match status" value="1"/>
</dbReference>
<name>A0A812U1H8_9DINO</name>
<evidence type="ECO:0000313" key="3">
    <source>
        <dbReference type="Proteomes" id="UP000601435"/>
    </source>
</evidence>